<feature type="region of interest" description="Disordered" evidence="1">
    <location>
        <begin position="52"/>
        <end position="130"/>
    </location>
</feature>
<feature type="compositionally biased region" description="Polar residues" evidence="1">
    <location>
        <begin position="74"/>
        <end position="83"/>
    </location>
</feature>
<evidence type="ECO:0000313" key="2">
    <source>
        <dbReference type="EMBL" id="KZP31373.1"/>
    </source>
</evidence>
<dbReference type="Proteomes" id="UP000076532">
    <property type="component" value="Unassembled WGS sequence"/>
</dbReference>
<proteinExistence type="predicted"/>
<organism evidence="2 3">
    <name type="scientific">Athelia psychrophila</name>
    <dbReference type="NCBI Taxonomy" id="1759441"/>
    <lineage>
        <taxon>Eukaryota</taxon>
        <taxon>Fungi</taxon>
        <taxon>Dikarya</taxon>
        <taxon>Basidiomycota</taxon>
        <taxon>Agaricomycotina</taxon>
        <taxon>Agaricomycetes</taxon>
        <taxon>Agaricomycetidae</taxon>
        <taxon>Atheliales</taxon>
        <taxon>Atheliaceae</taxon>
        <taxon>Athelia</taxon>
    </lineage>
</organism>
<gene>
    <name evidence="2" type="ORF">FIBSPDRAFT_1037814</name>
</gene>
<dbReference type="EMBL" id="KV417490">
    <property type="protein sequence ID" value="KZP31373.1"/>
    <property type="molecule type" value="Genomic_DNA"/>
</dbReference>
<keyword evidence="3" id="KW-1185">Reference proteome</keyword>
<accession>A0A166U6R0</accession>
<reference evidence="2 3" key="1">
    <citation type="journal article" date="2016" name="Mol. Biol. Evol.">
        <title>Comparative Genomics of Early-Diverging Mushroom-Forming Fungi Provides Insights into the Origins of Lignocellulose Decay Capabilities.</title>
        <authorList>
            <person name="Nagy L.G."/>
            <person name="Riley R."/>
            <person name="Tritt A."/>
            <person name="Adam C."/>
            <person name="Daum C."/>
            <person name="Floudas D."/>
            <person name="Sun H."/>
            <person name="Yadav J.S."/>
            <person name="Pangilinan J."/>
            <person name="Larsson K.H."/>
            <person name="Matsuura K."/>
            <person name="Barry K."/>
            <person name="Labutti K."/>
            <person name="Kuo R."/>
            <person name="Ohm R.A."/>
            <person name="Bhattacharya S.S."/>
            <person name="Shirouzu T."/>
            <person name="Yoshinaga Y."/>
            <person name="Martin F.M."/>
            <person name="Grigoriev I.V."/>
            <person name="Hibbett D.S."/>
        </authorList>
    </citation>
    <scope>NUCLEOTIDE SEQUENCE [LARGE SCALE GENOMIC DNA]</scope>
    <source>
        <strain evidence="2 3">CBS 109695</strain>
    </source>
</reference>
<dbReference type="OrthoDB" id="3255427at2759"/>
<protein>
    <submittedName>
        <fullName evidence="2">Uncharacterized protein</fullName>
    </submittedName>
</protein>
<dbReference type="AlphaFoldDB" id="A0A166U6R0"/>
<sequence length="376" mass="41787">MQPAYGGYQPYTAQAPYPGQYYAPAGYTNGYPNGGTYPDPAAAYPAWQNAPQMAPATGQTPMARPQQLYDPQMPQRQPSNSGGTPMPRPKTLNTKTKPALKSAMKTPSRSVSDPMGFGHRPRTQSDPHGTLKQFARARTNSVTARDIPDHLFFSIVGTSELRVQNVRPQLRNDLKQLIGTMWHPGIESEIMGPNHSWRVKFAKAPWSSVGTDAIMVLRMLNQFFNRIKMYYDFGTTLNSGLNPPRLVFVQAAEAGIWLNHFVAYFSRNGRKLTLVDPPAHVGGEIGARLRTAWPHKVELTDRPPDGGIYTVSLRGTYGSYDQHLFTSYALQEIRGLGFKLLATIPLAKRGSFGMGSRREVLVFQDMMIDSPSRPTQ</sequence>
<evidence type="ECO:0000256" key="1">
    <source>
        <dbReference type="SAM" id="MobiDB-lite"/>
    </source>
</evidence>
<evidence type="ECO:0000313" key="3">
    <source>
        <dbReference type="Proteomes" id="UP000076532"/>
    </source>
</evidence>
<name>A0A166U6R0_9AGAM</name>